<evidence type="ECO:0000313" key="2">
    <source>
        <dbReference type="Proteomes" id="UP000033961"/>
    </source>
</evidence>
<dbReference type="Proteomes" id="UP000033961">
    <property type="component" value="Chromosome I"/>
</dbReference>
<evidence type="ECO:0000313" key="1">
    <source>
        <dbReference type="EMBL" id="AVQ11249.1"/>
    </source>
</evidence>
<organism evidence="1 2">
    <name type="scientific">Leptospira santarosai</name>
    <dbReference type="NCBI Taxonomy" id="28183"/>
    <lineage>
        <taxon>Bacteria</taxon>
        <taxon>Pseudomonadati</taxon>
        <taxon>Spirochaetota</taxon>
        <taxon>Spirochaetia</taxon>
        <taxon>Leptospirales</taxon>
        <taxon>Leptospiraceae</taxon>
        <taxon>Leptospira</taxon>
    </lineage>
</organism>
<reference evidence="1 2" key="1">
    <citation type="journal article" date="2015" name="Genome Announc.">
        <title>Draft Genome Sequences of Leptospira santarosai Strains U160, U164, and U233, Isolated from Asymptomatic Cattle.</title>
        <authorList>
            <person name="Kremer F.S."/>
            <person name="Eslabao M.R."/>
            <person name="Provisor M."/>
            <person name="Woloski R.D."/>
            <person name="Ramires O.V."/>
            <person name="Moreno L.Z."/>
            <person name="Moreno A.M."/>
            <person name="Hamond C."/>
            <person name="Lilenbaum W."/>
            <person name="Dellagostin O.A."/>
        </authorList>
    </citation>
    <scope>NUCLEOTIDE SEQUENCE [LARGE SCALE GENOMIC DNA]</scope>
    <source>
        <strain evidence="1 2">U160</strain>
    </source>
</reference>
<accession>A0A2P1QQR1</accession>
<proteinExistence type="predicted"/>
<protein>
    <submittedName>
        <fullName evidence="1">Uncharacterized protein</fullName>
    </submittedName>
</protein>
<dbReference type="EMBL" id="CP027843">
    <property type="protein sequence ID" value="AVQ11249.1"/>
    <property type="molecule type" value="Genomic_DNA"/>
</dbReference>
<gene>
    <name evidence="1" type="ORF">XB16_0914</name>
</gene>
<name>A0A2P1QQR1_9LEPT</name>
<dbReference type="AlphaFoldDB" id="A0A2P1QQR1"/>
<sequence>MSVSILNQNISLISKEKKSRPLKDSDTFFFREENGEVLYMDRRDAIRILEAIRNSKNETIMTPPNMRVEYHIYKHIAPTLNSPRLWGAIGQEFVGPGADKSAIDEVERLQQSAPQGVSYSVQRYEYSESRKNRPKKITIWRNGLSIVA</sequence>